<dbReference type="STRING" id="403677.D0NSC2"/>
<dbReference type="OMA" id="CEAPKWV"/>
<keyword evidence="2" id="KW-0645">Protease</keyword>
<dbReference type="eggNOG" id="ENOG502SIRQ">
    <property type="taxonomic scope" value="Eukaryota"/>
</dbReference>
<dbReference type="GeneID" id="9475440"/>
<organism evidence="2 3">
    <name type="scientific">Phytophthora infestans (strain T30-4)</name>
    <name type="common">Potato late blight agent</name>
    <dbReference type="NCBI Taxonomy" id="403677"/>
    <lineage>
        <taxon>Eukaryota</taxon>
        <taxon>Sar</taxon>
        <taxon>Stramenopiles</taxon>
        <taxon>Oomycota</taxon>
        <taxon>Peronosporomycetes</taxon>
        <taxon>Peronosporales</taxon>
        <taxon>Peronosporaceae</taxon>
        <taxon>Phytophthora</taxon>
    </lineage>
</organism>
<dbReference type="OrthoDB" id="119702at2759"/>
<dbReference type="GO" id="GO:0008233">
    <property type="term" value="F:peptidase activity"/>
    <property type="evidence" value="ECO:0007669"/>
    <property type="project" value="UniProtKB-KW"/>
</dbReference>
<protein>
    <submittedName>
        <fullName evidence="2">Serine protease family S33, putative</fullName>
    </submittedName>
</protein>
<dbReference type="PANTHER" id="PTHR43039">
    <property type="entry name" value="ESTERASE-RELATED"/>
    <property type="match status" value="1"/>
</dbReference>
<gene>
    <name evidence="2" type="ORF">PITG_15690</name>
</gene>
<name>D0NSC2_PHYIT</name>
<sequence>MLITYECGTYSAPLCYPGVCEAPKWVDQTVDIFVKRLAAADRETATNAWLLQRGPGIASNDLESKMSTLYKQLKGTVNVYTMDHRGTGRSTLLNRPAAQTITSGSPGGKNIDPKEFPSCAQALERKYGDLASFSTTSAAKDLVTFITEFSNGQRTIVYGTSYGSLLVERVIHLAPPQVTGYVMDDVTYTSRTSTGVFPYMSYADTDYGEVGDAFMGLCAQDRGCSAHFKKPHTLTSTLDNVLAKLDKKPNSTCASIVSKSDDEVTLPSHALRAFLSSLLLDSTMRNAIPPVVFRLNRCHRKDVDVLKFFFKYYGEVIRASSVAEYGINGGIYVMAPLYCAFSKEKSKACNERKLGNYDAPGIIYEHDKYWNATAKIPVDASVLLMSSKLDAQTPHKNAKEFLKALGGDNKELITFDHSAHGALLWTQLDPPKP</sequence>
<keyword evidence="2" id="KW-0378">Hydrolase</keyword>
<evidence type="ECO:0000313" key="2">
    <source>
        <dbReference type="EMBL" id="EEY64467.1"/>
    </source>
</evidence>
<dbReference type="AlphaFoldDB" id="D0NSC2"/>
<dbReference type="VEuPathDB" id="FungiDB:PITG_15690"/>
<dbReference type="SUPFAM" id="SSF53474">
    <property type="entry name" value="alpha/beta-Hydrolases"/>
    <property type="match status" value="1"/>
</dbReference>
<keyword evidence="3" id="KW-1185">Reference proteome</keyword>
<dbReference type="HOGENOM" id="CLU_017880_2_0_1"/>
<comment type="similarity">
    <text evidence="1">Belongs to the AB hydrolase superfamily.</text>
</comment>
<dbReference type="RefSeq" id="XP_002897970.1">
    <property type="nucleotide sequence ID" value="XM_002897924.1"/>
</dbReference>
<dbReference type="Gene3D" id="3.40.50.1820">
    <property type="entry name" value="alpha/beta hydrolase"/>
    <property type="match status" value="2"/>
</dbReference>
<dbReference type="GO" id="GO:0006508">
    <property type="term" value="P:proteolysis"/>
    <property type="evidence" value="ECO:0007669"/>
    <property type="project" value="UniProtKB-KW"/>
</dbReference>
<dbReference type="EMBL" id="DS028157">
    <property type="protein sequence ID" value="EEY64467.1"/>
    <property type="molecule type" value="Genomic_DNA"/>
</dbReference>
<dbReference type="InterPro" id="IPR029058">
    <property type="entry name" value="AB_hydrolase_fold"/>
</dbReference>
<reference evidence="3" key="1">
    <citation type="journal article" date="2009" name="Nature">
        <title>Genome sequence and analysis of the Irish potato famine pathogen Phytophthora infestans.</title>
        <authorList>
            <consortium name="The Broad Institute Genome Sequencing Platform"/>
            <person name="Haas B.J."/>
            <person name="Kamoun S."/>
            <person name="Zody M.C."/>
            <person name="Jiang R.H."/>
            <person name="Handsaker R.E."/>
            <person name="Cano L.M."/>
            <person name="Grabherr M."/>
            <person name="Kodira C.D."/>
            <person name="Raffaele S."/>
            <person name="Torto-Alalibo T."/>
            <person name="Bozkurt T.O."/>
            <person name="Ah-Fong A.M."/>
            <person name="Alvarado L."/>
            <person name="Anderson V.L."/>
            <person name="Armstrong M.R."/>
            <person name="Avrova A."/>
            <person name="Baxter L."/>
            <person name="Beynon J."/>
            <person name="Boevink P.C."/>
            <person name="Bollmann S.R."/>
            <person name="Bos J.I."/>
            <person name="Bulone V."/>
            <person name="Cai G."/>
            <person name="Cakir C."/>
            <person name="Carrington J.C."/>
            <person name="Chawner M."/>
            <person name="Conti L."/>
            <person name="Costanzo S."/>
            <person name="Ewan R."/>
            <person name="Fahlgren N."/>
            <person name="Fischbach M.A."/>
            <person name="Fugelstad J."/>
            <person name="Gilroy E.M."/>
            <person name="Gnerre S."/>
            <person name="Green P.J."/>
            <person name="Grenville-Briggs L.J."/>
            <person name="Griffith J."/>
            <person name="Grunwald N.J."/>
            <person name="Horn K."/>
            <person name="Horner N.R."/>
            <person name="Hu C.H."/>
            <person name="Huitema E."/>
            <person name="Jeong D.H."/>
            <person name="Jones A.M."/>
            <person name="Jones J.D."/>
            <person name="Jones R.W."/>
            <person name="Karlsson E.K."/>
            <person name="Kunjeti S.G."/>
            <person name="Lamour K."/>
            <person name="Liu Z."/>
            <person name="Ma L."/>
            <person name="Maclean D."/>
            <person name="Chibucos M.C."/>
            <person name="McDonald H."/>
            <person name="McWalters J."/>
            <person name="Meijer H.J."/>
            <person name="Morgan W."/>
            <person name="Morris P.F."/>
            <person name="Munro C.A."/>
            <person name="O'Neill K."/>
            <person name="Ospina-Giraldo M."/>
            <person name="Pinzon A."/>
            <person name="Pritchard L."/>
            <person name="Ramsahoye B."/>
            <person name="Ren Q."/>
            <person name="Restrepo S."/>
            <person name="Roy S."/>
            <person name="Sadanandom A."/>
            <person name="Savidor A."/>
            <person name="Schornack S."/>
            <person name="Schwartz D.C."/>
            <person name="Schumann U.D."/>
            <person name="Schwessinger B."/>
            <person name="Seyer L."/>
            <person name="Sharpe T."/>
            <person name="Silvar C."/>
            <person name="Song J."/>
            <person name="Studholme D.J."/>
            <person name="Sykes S."/>
            <person name="Thines M."/>
            <person name="van de Vondervoort P.J."/>
            <person name="Phuntumart V."/>
            <person name="Wawra S."/>
            <person name="Weide R."/>
            <person name="Win J."/>
            <person name="Young C."/>
            <person name="Zhou S."/>
            <person name="Fry W."/>
            <person name="Meyers B.C."/>
            <person name="van West P."/>
            <person name="Ristaino J."/>
            <person name="Govers F."/>
            <person name="Birch P.R."/>
            <person name="Whisson S.C."/>
            <person name="Judelson H.S."/>
            <person name="Nusbaum C."/>
        </authorList>
    </citation>
    <scope>NUCLEOTIDE SEQUENCE [LARGE SCALE GENOMIC DNA]</scope>
    <source>
        <strain evidence="3">T30-4</strain>
    </source>
</reference>
<accession>D0NSC2</accession>
<dbReference type="Proteomes" id="UP000006643">
    <property type="component" value="Unassembled WGS sequence"/>
</dbReference>
<evidence type="ECO:0000313" key="3">
    <source>
        <dbReference type="Proteomes" id="UP000006643"/>
    </source>
</evidence>
<dbReference type="KEGG" id="pif:PITG_15690"/>
<proteinExistence type="inferred from homology"/>
<dbReference type="InParanoid" id="D0NSC2"/>
<evidence type="ECO:0000256" key="1">
    <source>
        <dbReference type="ARBA" id="ARBA00008645"/>
    </source>
</evidence>